<evidence type="ECO:0000313" key="1">
    <source>
        <dbReference type="EMBL" id="QEG35485.1"/>
    </source>
</evidence>
<accession>A0A5B9QCZ0</accession>
<proteinExistence type="predicted"/>
<name>A0A5B9QCZ0_9BACT</name>
<keyword evidence="2" id="KW-1185">Reference proteome</keyword>
<evidence type="ECO:0000313" key="2">
    <source>
        <dbReference type="Proteomes" id="UP000323917"/>
    </source>
</evidence>
<dbReference type="Proteomes" id="UP000323917">
    <property type="component" value="Chromosome"/>
</dbReference>
<gene>
    <name evidence="1" type="ORF">Pr1d_27850</name>
</gene>
<dbReference type="KEGG" id="bgok:Pr1d_27850"/>
<evidence type="ECO:0008006" key="3">
    <source>
        <dbReference type="Google" id="ProtNLM"/>
    </source>
</evidence>
<dbReference type="EMBL" id="CP042913">
    <property type="protein sequence ID" value="QEG35485.1"/>
    <property type="molecule type" value="Genomic_DNA"/>
</dbReference>
<protein>
    <recommendedName>
        <fullName evidence="3">Phage integrase family protein</fullName>
    </recommendedName>
</protein>
<organism evidence="1 2">
    <name type="scientific">Bythopirellula goksoeyrii</name>
    <dbReference type="NCBI Taxonomy" id="1400387"/>
    <lineage>
        <taxon>Bacteria</taxon>
        <taxon>Pseudomonadati</taxon>
        <taxon>Planctomycetota</taxon>
        <taxon>Planctomycetia</taxon>
        <taxon>Pirellulales</taxon>
        <taxon>Lacipirellulaceae</taxon>
        <taxon>Bythopirellula</taxon>
    </lineage>
</organism>
<sequence>MKLPTFDMLKKACGASRKRGRPITGEEFDRMIEVTPKVVGNVAAESWRLLLRRLWTSGLRISEAI</sequence>
<dbReference type="RefSeq" id="WP_148073993.1">
    <property type="nucleotide sequence ID" value="NZ_CP042913.1"/>
</dbReference>
<reference evidence="1 2" key="1">
    <citation type="submission" date="2019-08" db="EMBL/GenBank/DDBJ databases">
        <title>Deep-cultivation of Planctomycetes and their phenomic and genomic characterization uncovers novel biology.</title>
        <authorList>
            <person name="Wiegand S."/>
            <person name="Jogler M."/>
            <person name="Boedeker C."/>
            <person name="Pinto D."/>
            <person name="Vollmers J."/>
            <person name="Rivas-Marin E."/>
            <person name="Kohn T."/>
            <person name="Peeters S.H."/>
            <person name="Heuer A."/>
            <person name="Rast P."/>
            <person name="Oberbeckmann S."/>
            <person name="Bunk B."/>
            <person name="Jeske O."/>
            <person name="Meyerdierks A."/>
            <person name="Storesund J.E."/>
            <person name="Kallscheuer N."/>
            <person name="Luecker S."/>
            <person name="Lage O.M."/>
            <person name="Pohl T."/>
            <person name="Merkel B.J."/>
            <person name="Hornburger P."/>
            <person name="Mueller R.-W."/>
            <person name="Bruemmer F."/>
            <person name="Labrenz M."/>
            <person name="Spormann A.M."/>
            <person name="Op den Camp H."/>
            <person name="Overmann J."/>
            <person name="Amann R."/>
            <person name="Jetten M.S.M."/>
            <person name="Mascher T."/>
            <person name="Medema M.H."/>
            <person name="Devos D.P."/>
            <person name="Kaster A.-K."/>
            <person name="Ovreas L."/>
            <person name="Rohde M."/>
            <person name="Galperin M.Y."/>
            <person name="Jogler C."/>
        </authorList>
    </citation>
    <scope>NUCLEOTIDE SEQUENCE [LARGE SCALE GENOMIC DNA]</scope>
    <source>
        <strain evidence="1 2">Pr1d</strain>
    </source>
</reference>
<dbReference type="OrthoDB" id="266605at2"/>
<dbReference type="AlphaFoldDB" id="A0A5B9QCZ0"/>